<keyword evidence="2" id="KW-1185">Reference proteome</keyword>
<gene>
    <name evidence="1" type="ORF">CEP50_09290</name>
</gene>
<dbReference type="AlphaFoldDB" id="A0A2T0GX05"/>
<dbReference type="RefSeq" id="WP_106113534.1">
    <property type="nucleotide sequence ID" value="NZ_PVSR01000011.1"/>
</dbReference>
<dbReference type="InParanoid" id="A0A2T0GX05"/>
<dbReference type="EMBL" id="PVSR01000011">
    <property type="protein sequence ID" value="PRW63648.1"/>
    <property type="molecule type" value="Genomic_DNA"/>
</dbReference>
<sequence length="143" mass="15555">MDTWSPTGWTAVYDTQVEGQQRRSFVPVQRWGRDGEPLVVEHTERHCLVDARTLEGFVGVDVCAQVSGMSPAAPGWSVSIKYPGGDTETRPVAAWVLESDGSALPMVPEHEHDGPVTGLIAAGEDIVDEYRVQCSINIVPPQN</sequence>
<evidence type="ECO:0000313" key="1">
    <source>
        <dbReference type="EMBL" id="PRW63648.1"/>
    </source>
</evidence>
<evidence type="ECO:0000313" key="2">
    <source>
        <dbReference type="Proteomes" id="UP000239352"/>
    </source>
</evidence>
<reference evidence="1 2" key="1">
    <citation type="submission" date="2018-03" db="EMBL/GenBank/DDBJ databases">
        <title>Actinopolyspora mortivallis from Sahara, screening for active biomolecules.</title>
        <authorList>
            <person name="Selama O."/>
            <person name="Wellington E.M.H."/>
            <person name="Hacene H."/>
        </authorList>
    </citation>
    <scope>NUCLEOTIDE SEQUENCE [LARGE SCALE GENOMIC DNA]</scope>
    <source>
        <strain evidence="1 2">M5A</strain>
    </source>
</reference>
<name>A0A2T0GX05_ACTMO</name>
<accession>A0A2T0GX05</accession>
<proteinExistence type="predicted"/>
<organism evidence="1 2">
    <name type="scientific">Actinopolyspora mortivallis</name>
    <dbReference type="NCBI Taxonomy" id="33906"/>
    <lineage>
        <taxon>Bacteria</taxon>
        <taxon>Bacillati</taxon>
        <taxon>Actinomycetota</taxon>
        <taxon>Actinomycetes</taxon>
        <taxon>Actinopolysporales</taxon>
        <taxon>Actinopolysporaceae</taxon>
        <taxon>Actinopolyspora</taxon>
    </lineage>
</organism>
<comment type="caution">
    <text evidence="1">The sequence shown here is derived from an EMBL/GenBank/DDBJ whole genome shotgun (WGS) entry which is preliminary data.</text>
</comment>
<dbReference type="STRING" id="1050202.GCA_000384035_01367"/>
<protein>
    <submittedName>
        <fullName evidence="1">Uncharacterized protein</fullName>
    </submittedName>
</protein>
<dbReference type="Proteomes" id="UP000239352">
    <property type="component" value="Unassembled WGS sequence"/>
</dbReference>